<dbReference type="Proteomes" id="UP000799755">
    <property type="component" value="Unassembled WGS sequence"/>
</dbReference>
<proteinExistence type="predicted"/>
<protein>
    <submittedName>
        <fullName evidence="1">Uncharacterized protein</fullName>
    </submittedName>
</protein>
<dbReference type="EMBL" id="MU003493">
    <property type="protein sequence ID" value="KAF2477202.1"/>
    <property type="molecule type" value="Genomic_DNA"/>
</dbReference>
<sequence length="1083" mass="121125">MAQCKLNDLVDKMKDHSTLNGWDVLVSYDLSTITTTLNKQVSQAGLLDPLKWTDGSEEPDIFGKISKTEMSLQLSPPTLSVPNNSDKVRLSFPIKDCTWRNENDPSGTLSHFPEVSNLILMTPVVAIQGTYAIGPRGNRFADLSPNSKSTVAANTIQILNHEESNQWWAFSFDFKKVEAEIESVSILKPMHQNICQKIKTLFQNNHTRFYLGSLRQSRVLIDNTSNAHMTLYPSRFCFSISGSALCIWIGVIGSGDDGQEPSAQSPLQFRPDGQKVLNPIPAGCNASIIFSRHLMMKFVENALSSLKICGNLEETDAAGLVVKMKLMNSHVEIPGYNRRIHANRREHYDRCSFDMNSSPALFSIGSAADVSVSYNSEADIYWWYKDVVYSGGDTNNIFDDGKMKATFEIKGTGQWSSSDDTQKYPNQVVLRLSFDQAWCKISNKPYEFSQYPKVPPNPLSNAALVLDYAQITDVLFPVKHCFDSGGFGHGTFATPRDFILTGKLREGQEIIPFSLSTPVQAIQQDHQTTTDSKDPKDVKAFVHYLLSDPMPPMYGDLVNALASDAGDSTTRVAEIFKSYDYPQFTTEDFGGPLHVDLESLLDPQKPPGPGKKVFPNEPVEHRLFGGLYTVSVPLADEGEMIVVHPVTGEILHEGEKSLPVVTLDRESSETHVEWSRSNRKFNVVFKAALDAATNFITLSFNGTVVDSLGATAVFAGKIRVGDYLQYTRRRQMVGATAEKSTDEDGRWRADNDWKTPTGQMLRSDTDFSTDSIINTTICGLNLFSLLAALAAIRYAMKLDKVEKGSQEHMKKGLQMFQSFLRGKADQDTKEALAARSWMVDKITDDLQTKIKANLDGVLQNETYEALITQYDPAQSTSQFDNDADLKGRCDAVKAAANMQIENSLETQLRPLIDTVVDVRREEYEGSHLLADSAGDQEAMNRAWSGFKRGIQLRLTEALKMDLQSGPAVFLEASLQYALLNRRSVRQQGEIQNNGLAIRECQTILDEKAKKTSDLEIKKEKEGLTTDEEIELKVLKTETETKNAEMERLKKRKEDMTYEKANLERRQHEADQKAEKAAKKLFER</sequence>
<gene>
    <name evidence="1" type="ORF">BDR25DRAFT_339187</name>
</gene>
<evidence type="ECO:0000313" key="1">
    <source>
        <dbReference type="EMBL" id="KAF2477202.1"/>
    </source>
</evidence>
<reference evidence="1" key="1">
    <citation type="journal article" date="2020" name="Stud. Mycol.">
        <title>101 Dothideomycetes genomes: a test case for predicting lifestyles and emergence of pathogens.</title>
        <authorList>
            <person name="Haridas S."/>
            <person name="Albert R."/>
            <person name="Binder M."/>
            <person name="Bloem J."/>
            <person name="Labutti K."/>
            <person name="Salamov A."/>
            <person name="Andreopoulos B."/>
            <person name="Baker S."/>
            <person name="Barry K."/>
            <person name="Bills G."/>
            <person name="Bluhm B."/>
            <person name="Cannon C."/>
            <person name="Castanera R."/>
            <person name="Culley D."/>
            <person name="Daum C."/>
            <person name="Ezra D."/>
            <person name="Gonzalez J."/>
            <person name="Henrissat B."/>
            <person name="Kuo A."/>
            <person name="Liang C."/>
            <person name="Lipzen A."/>
            <person name="Lutzoni F."/>
            <person name="Magnuson J."/>
            <person name="Mondo S."/>
            <person name="Nolan M."/>
            <person name="Ohm R."/>
            <person name="Pangilinan J."/>
            <person name="Park H.-J."/>
            <person name="Ramirez L."/>
            <person name="Alfaro M."/>
            <person name="Sun H."/>
            <person name="Tritt A."/>
            <person name="Yoshinaga Y."/>
            <person name="Zwiers L.-H."/>
            <person name="Turgeon B."/>
            <person name="Goodwin S."/>
            <person name="Spatafora J."/>
            <person name="Crous P."/>
            <person name="Grigoriev I."/>
        </authorList>
    </citation>
    <scope>NUCLEOTIDE SEQUENCE</scope>
    <source>
        <strain evidence="1">ATCC 200398</strain>
    </source>
</reference>
<organism evidence="1 2">
    <name type="scientific">Lindgomyces ingoldianus</name>
    <dbReference type="NCBI Taxonomy" id="673940"/>
    <lineage>
        <taxon>Eukaryota</taxon>
        <taxon>Fungi</taxon>
        <taxon>Dikarya</taxon>
        <taxon>Ascomycota</taxon>
        <taxon>Pezizomycotina</taxon>
        <taxon>Dothideomycetes</taxon>
        <taxon>Pleosporomycetidae</taxon>
        <taxon>Pleosporales</taxon>
        <taxon>Lindgomycetaceae</taxon>
        <taxon>Lindgomyces</taxon>
    </lineage>
</organism>
<name>A0ACB6RFV8_9PLEO</name>
<evidence type="ECO:0000313" key="2">
    <source>
        <dbReference type="Proteomes" id="UP000799755"/>
    </source>
</evidence>
<accession>A0ACB6RFV8</accession>
<keyword evidence="2" id="KW-1185">Reference proteome</keyword>
<comment type="caution">
    <text evidence="1">The sequence shown here is derived from an EMBL/GenBank/DDBJ whole genome shotgun (WGS) entry which is preliminary data.</text>
</comment>